<dbReference type="CDD" id="cd07017">
    <property type="entry name" value="S14_ClpP_2"/>
    <property type="match status" value="1"/>
</dbReference>
<dbReference type="InterPro" id="IPR023562">
    <property type="entry name" value="ClpP/TepA"/>
</dbReference>
<dbReference type="EMBL" id="JQ031013">
    <property type="protein sequence ID" value="AEX10210.1"/>
    <property type="molecule type" value="Genomic_DNA"/>
</dbReference>
<dbReference type="EC" id="3.4.21.92" evidence="7 10"/>
<keyword evidence="4 7" id="KW-0378">Hydrolase</keyword>
<evidence type="ECO:0000256" key="8">
    <source>
        <dbReference type="PROSITE-ProRule" id="PRU10085"/>
    </source>
</evidence>
<name>W5IFI0_9ROSI</name>
<comment type="similarity">
    <text evidence="1 7 11">Belongs to the peptidase S14 family.</text>
</comment>
<evidence type="ECO:0000256" key="3">
    <source>
        <dbReference type="ARBA" id="ARBA00022670"/>
    </source>
</evidence>
<evidence type="ECO:0000256" key="1">
    <source>
        <dbReference type="ARBA" id="ARBA00007039"/>
    </source>
</evidence>
<dbReference type="GO" id="GO:0004176">
    <property type="term" value="F:ATP-dependent peptidase activity"/>
    <property type="evidence" value="ECO:0007669"/>
    <property type="project" value="InterPro"/>
</dbReference>
<dbReference type="GO" id="GO:0009368">
    <property type="term" value="C:endopeptidase Clp complex"/>
    <property type="evidence" value="ECO:0007669"/>
    <property type="project" value="TreeGrafter"/>
</dbReference>
<dbReference type="SUPFAM" id="SSF52096">
    <property type="entry name" value="ClpP/crotonase"/>
    <property type="match status" value="1"/>
</dbReference>
<organism evidence="13">
    <name type="scientific">California macrophylla</name>
    <dbReference type="NCBI Taxonomy" id="337344"/>
    <lineage>
        <taxon>Eukaryota</taxon>
        <taxon>Viridiplantae</taxon>
        <taxon>Streptophyta</taxon>
        <taxon>Embryophyta</taxon>
        <taxon>Tracheophyta</taxon>
        <taxon>Spermatophyta</taxon>
        <taxon>Magnoliopsida</taxon>
        <taxon>eudicotyledons</taxon>
        <taxon>Gunneridae</taxon>
        <taxon>Pentapetalae</taxon>
        <taxon>rosids</taxon>
        <taxon>malvids</taxon>
        <taxon>Geraniales</taxon>
        <taxon>Geraniaceae</taxon>
        <taxon>California</taxon>
    </lineage>
</organism>
<protein>
    <recommendedName>
        <fullName evidence="7 11">ATP-dependent Clp protease proteolytic subunit</fullName>
        <ecNumber evidence="7 10">3.4.21.92</ecNumber>
    </recommendedName>
    <alternativeName>
        <fullName evidence="7">Endopeptidase Clp</fullName>
    </alternativeName>
</protein>
<keyword evidence="7" id="KW-0963">Cytoplasm</keyword>
<evidence type="ECO:0000256" key="11">
    <source>
        <dbReference type="RuleBase" id="RU003567"/>
    </source>
</evidence>
<keyword evidence="5 7" id="KW-0720">Serine protease</keyword>
<proteinExistence type="inferred from homology"/>
<sequence length="223" mass="25160">MPFGVPKVPFQSPEEEEASWVDLYNRLYRQRLLFLGRELKEELANNLVSLMVFLNIDHPGWTQNLFINSPGGFVFSGLAVYDTMLAVDARVRTLCVGLAASMASIVLIGGIENKRAAFPHARVMIHQPRMKEFEDLTSEVIRETRVLLDLRECITEIYVQKTGQPHWVITADLEWDTYMSAKEAITYGIIDTIAAKEKEGGEPDETKDEAGSLDTPHELGIVY</sequence>
<comment type="subcellular location">
    <subcellularLocation>
        <location evidence="7">Cytoplasm</location>
    </subcellularLocation>
</comment>
<evidence type="ECO:0000313" key="13">
    <source>
        <dbReference type="EMBL" id="AEX10210.1"/>
    </source>
</evidence>
<keyword evidence="2 13" id="KW-0934">Plastid</keyword>
<dbReference type="Pfam" id="PF00574">
    <property type="entry name" value="CLP_protease"/>
    <property type="match status" value="1"/>
</dbReference>
<comment type="subunit">
    <text evidence="7">Component of the chloroplastic Clp protease core complex.</text>
</comment>
<feature type="active site" evidence="8">
    <location>
        <position position="101"/>
    </location>
</feature>
<evidence type="ECO:0000256" key="2">
    <source>
        <dbReference type="ARBA" id="ARBA00022640"/>
    </source>
</evidence>
<evidence type="ECO:0000256" key="10">
    <source>
        <dbReference type="RuleBase" id="RU000549"/>
    </source>
</evidence>
<gene>
    <name evidence="7 13" type="primary">clpP</name>
</gene>
<evidence type="ECO:0000256" key="7">
    <source>
        <dbReference type="HAMAP-Rule" id="MF_00444"/>
    </source>
</evidence>
<dbReference type="HAMAP" id="MF_00444">
    <property type="entry name" value="ClpP"/>
    <property type="match status" value="1"/>
</dbReference>
<evidence type="ECO:0000256" key="9">
    <source>
        <dbReference type="PROSITE-ProRule" id="PRU10086"/>
    </source>
</evidence>
<reference evidence="13" key="1">
    <citation type="journal article" date="2014" name="Mol. Biol. Evol.">
        <title>Reconstruction of the Ancestral Plastid Genome in Geraniaceae Reveals a Correlation between Genome Rearrangements, Repeats, and Nucleotide Substitution Rates.</title>
        <authorList>
            <person name="Weng M.L."/>
            <person name="Blazier J.C."/>
            <person name="Govindu M."/>
            <person name="Jansen R.K."/>
        </authorList>
    </citation>
    <scope>NUCLEOTIDE SEQUENCE</scope>
</reference>
<evidence type="ECO:0000256" key="4">
    <source>
        <dbReference type="ARBA" id="ARBA00022801"/>
    </source>
</evidence>
<dbReference type="PANTHER" id="PTHR10381:SF15">
    <property type="entry name" value="CHLOROPLASTIC ATP-DEPENDENT CLP PROTEASE PROTEOLYTIC SUBUNIT 1"/>
    <property type="match status" value="1"/>
</dbReference>
<dbReference type="GO" id="GO:0004252">
    <property type="term" value="F:serine-type endopeptidase activity"/>
    <property type="evidence" value="ECO:0007669"/>
    <property type="project" value="UniProtKB-UniRule"/>
</dbReference>
<dbReference type="PANTHER" id="PTHR10381">
    <property type="entry name" value="ATP-DEPENDENT CLP PROTEASE PROTEOLYTIC SUBUNIT"/>
    <property type="match status" value="1"/>
</dbReference>
<dbReference type="GO" id="GO:0051117">
    <property type="term" value="F:ATPase binding"/>
    <property type="evidence" value="ECO:0007669"/>
    <property type="project" value="TreeGrafter"/>
</dbReference>
<dbReference type="Gene3D" id="3.90.226.10">
    <property type="entry name" value="2-enoyl-CoA Hydratase, Chain A, domain 1"/>
    <property type="match status" value="1"/>
</dbReference>
<dbReference type="InterPro" id="IPR018215">
    <property type="entry name" value="ClpP_Ser_AS"/>
</dbReference>
<dbReference type="AlphaFoldDB" id="W5IFI0"/>
<dbReference type="InterPro" id="IPR029045">
    <property type="entry name" value="ClpP/crotonase-like_dom_sf"/>
</dbReference>
<feature type="active site" evidence="7 9">
    <location>
        <position position="126"/>
    </location>
</feature>
<feature type="active site" description="Nucleophile" evidence="7">
    <location>
        <position position="101"/>
    </location>
</feature>
<accession>W5IFI0</accession>
<dbReference type="GO" id="GO:0009532">
    <property type="term" value="C:plastid stroma"/>
    <property type="evidence" value="ECO:0007669"/>
    <property type="project" value="UniProtKB-ARBA"/>
</dbReference>
<comment type="catalytic activity">
    <reaction evidence="6 7 9">
        <text>Hydrolysis of proteins to small peptides in the presence of ATP and magnesium. alpha-casein is the usual test substrate. In the absence of ATP, only oligopeptides shorter than five residues are hydrolyzed (such as succinyl-Leu-Tyr-|-NHMec, and Leu-Tyr-Leu-|-Tyr-Trp, in which cleavage of the -Tyr-|-Leu- and -Tyr-|-Trp bonds also occurs).</text>
        <dbReference type="EC" id="3.4.21.92"/>
    </reaction>
</comment>
<evidence type="ECO:0000256" key="6">
    <source>
        <dbReference type="ARBA" id="ARBA00034021"/>
    </source>
</evidence>
<evidence type="ECO:0000256" key="12">
    <source>
        <dbReference type="SAM" id="MobiDB-lite"/>
    </source>
</evidence>
<geneLocation type="plastid" evidence="13"/>
<dbReference type="GO" id="GO:0006515">
    <property type="term" value="P:protein quality control for misfolded or incompletely synthesized proteins"/>
    <property type="evidence" value="ECO:0007669"/>
    <property type="project" value="TreeGrafter"/>
</dbReference>
<dbReference type="PROSITE" id="PS00381">
    <property type="entry name" value="CLP_PROTEASE_SER"/>
    <property type="match status" value="1"/>
</dbReference>
<dbReference type="InterPro" id="IPR001907">
    <property type="entry name" value="ClpP"/>
</dbReference>
<evidence type="ECO:0000256" key="5">
    <source>
        <dbReference type="ARBA" id="ARBA00022825"/>
    </source>
</evidence>
<feature type="region of interest" description="Disordered" evidence="12">
    <location>
        <begin position="198"/>
        <end position="223"/>
    </location>
</feature>
<dbReference type="PRINTS" id="PR00127">
    <property type="entry name" value="CLPPROTEASEP"/>
</dbReference>
<comment type="function">
    <text evidence="7">Cleaves peptides in various proteins in a process that requires ATP hydrolysis. Has a chymotrypsin-like activity. Plays a major role in the degradation of misfolded proteins.</text>
</comment>
<dbReference type="PROSITE" id="PS00382">
    <property type="entry name" value="CLP_PROTEASE_HIS"/>
    <property type="match status" value="1"/>
</dbReference>
<dbReference type="InterPro" id="IPR033135">
    <property type="entry name" value="ClpP_His_AS"/>
</dbReference>
<keyword evidence="3 7" id="KW-0645">Protease</keyword>